<evidence type="ECO:0000313" key="8">
    <source>
        <dbReference type="EMBL" id="MBD3363623.1"/>
    </source>
</evidence>
<evidence type="ECO:0000259" key="7">
    <source>
        <dbReference type="Pfam" id="PF08753"/>
    </source>
</evidence>
<accession>A0A9D5K7B1</accession>
<evidence type="ECO:0000256" key="3">
    <source>
        <dbReference type="ARBA" id="ARBA00023015"/>
    </source>
</evidence>
<dbReference type="Gene3D" id="1.10.1220.10">
    <property type="entry name" value="Met repressor-like"/>
    <property type="match status" value="1"/>
</dbReference>
<dbReference type="Gene3D" id="3.30.70.1150">
    <property type="entry name" value="ACT-like. Chain A, domain 2"/>
    <property type="match status" value="1"/>
</dbReference>
<dbReference type="GO" id="GO:0003700">
    <property type="term" value="F:DNA-binding transcription factor activity"/>
    <property type="evidence" value="ECO:0007669"/>
    <property type="project" value="UniProtKB-UniRule"/>
</dbReference>
<dbReference type="AlphaFoldDB" id="A0A9D5K7B1"/>
<dbReference type="PANTHER" id="PTHR34719:SF2">
    <property type="entry name" value="NICKEL-RESPONSIVE REGULATOR"/>
    <property type="match status" value="1"/>
</dbReference>
<dbReference type="GO" id="GO:0003677">
    <property type="term" value="F:DNA binding"/>
    <property type="evidence" value="ECO:0007669"/>
    <property type="project" value="UniProtKB-KW"/>
</dbReference>
<dbReference type="GO" id="GO:0010045">
    <property type="term" value="P:response to nickel cation"/>
    <property type="evidence" value="ECO:0007669"/>
    <property type="project" value="InterPro"/>
</dbReference>
<keyword evidence="4 6" id="KW-0238">DNA-binding</keyword>
<dbReference type="InterPro" id="IPR050192">
    <property type="entry name" value="CopG/NikR_regulator"/>
</dbReference>
<reference evidence="8" key="1">
    <citation type="submission" date="2019-11" db="EMBL/GenBank/DDBJ databases">
        <title>Microbial mats filling the niche in hypersaline microbial mats.</title>
        <authorList>
            <person name="Wong H.L."/>
            <person name="Macleod F.I."/>
            <person name="White R.A. III"/>
            <person name="Burns B.P."/>
        </authorList>
    </citation>
    <scope>NUCLEOTIDE SEQUENCE</scope>
    <source>
        <strain evidence="8">Bin_327</strain>
    </source>
</reference>
<evidence type="ECO:0000256" key="4">
    <source>
        <dbReference type="ARBA" id="ARBA00023125"/>
    </source>
</evidence>
<dbReference type="InterPro" id="IPR010985">
    <property type="entry name" value="Ribbon_hlx_hlx"/>
</dbReference>
<organism evidence="8 9">
    <name type="scientific">candidate division WOR-3 bacterium</name>
    <dbReference type="NCBI Taxonomy" id="2052148"/>
    <lineage>
        <taxon>Bacteria</taxon>
        <taxon>Bacteria division WOR-3</taxon>
    </lineage>
</organism>
<keyword evidence="1 6" id="KW-0533">Nickel</keyword>
<keyword evidence="2 6" id="KW-0479">Metal-binding</keyword>
<keyword evidence="5 6" id="KW-0804">Transcription</keyword>
<sequence length="142" mass="16187">MTWRIDVKLVRFGVSVKEDLLKQFDFSINQKGYANRSEAIRDLIRLSLLKGEDNPSASAIGVIGYVFNHRKRELQHKLTHIGHRRLGEVISSMHIHIDETHCLEVVVAKGIVKELQELADEIISSRGVIYGELILSPHPKRL</sequence>
<comment type="cofactor">
    <cofactor evidence="6">
        <name>Ni(2+)</name>
        <dbReference type="ChEBI" id="CHEBI:49786"/>
    </cofactor>
    <text evidence="6">Binds 1 nickel ion per subunit.</text>
</comment>
<dbReference type="InterPro" id="IPR013321">
    <property type="entry name" value="Arc_rbn_hlx_hlx"/>
</dbReference>
<feature type="domain" description="Transcription factor NikR nickel binding C-terminal" evidence="7">
    <location>
        <begin position="60"/>
        <end position="135"/>
    </location>
</feature>
<evidence type="ECO:0000256" key="5">
    <source>
        <dbReference type="ARBA" id="ARBA00023163"/>
    </source>
</evidence>
<gene>
    <name evidence="8" type="primary">nikR</name>
    <name evidence="8" type="ORF">GF359_00245</name>
</gene>
<dbReference type="EMBL" id="WJKJ01000008">
    <property type="protein sequence ID" value="MBD3363623.1"/>
    <property type="molecule type" value="Genomic_DNA"/>
</dbReference>
<dbReference type="SUPFAM" id="SSF55021">
    <property type="entry name" value="ACT-like"/>
    <property type="match status" value="1"/>
</dbReference>
<name>A0A9D5K7B1_UNCW3</name>
<evidence type="ECO:0000313" key="9">
    <source>
        <dbReference type="Proteomes" id="UP000630660"/>
    </source>
</evidence>
<feature type="binding site" evidence="6">
    <location>
        <position position="94"/>
    </location>
    <ligand>
        <name>Ni(2+)</name>
        <dbReference type="ChEBI" id="CHEBI:49786"/>
    </ligand>
</feature>
<proteinExistence type="inferred from homology"/>
<dbReference type="InterPro" id="IPR022988">
    <property type="entry name" value="Ni_resp_reg_NikR"/>
</dbReference>
<dbReference type="NCBIfam" id="NF003381">
    <property type="entry name" value="PRK04460.1"/>
    <property type="match status" value="1"/>
</dbReference>
<keyword evidence="3 6" id="KW-0805">Transcription regulation</keyword>
<dbReference type="CDD" id="cd22231">
    <property type="entry name" value="RHH_NikR_HicB-like"/>
    <property type="match status" value="1"/>
</dbReference>
<evidence type="ECO:0000256" key="2">
    <source>
        <dbReference type="ARBA" id="ARBA00022723"/>
    </source>
</evidence>
<dbReference type="Pfam" id="PF08753">
    <property type="entry name" value="NikR_C"/>
    <property type="match status" value="1"/>
</dbReference>
<dbReference type="HAMAP" id="MF_00476">
    <property type="entry name" value="NikR"/>
    <property type="match status" value="1"/>
</dbReference>
<feature type="binding site" evidence="6">
    <location>
        <position position="102"/>
    </location>
    <ligand>
        <name>Ni(2+)</name>
        <dbReference type="ChEBI" id="CHEBI:49786"/>
    </ligand>
</feature>
<comment type="similarity">
    <text evidence="6">Belongs to the transcriptional regulatory CopG/NikR family.</text>
</comment>
<dbReference type="Proteomes" id="UP000630660">
    <property type="component" value="Unassembled WGS sequence"/>
</dbReference>
<feature type="binding site" evidence="6">
    <location>
        <position position="83"/>
    </location>
    <ligand>
        <name>Ni(2+)</name>
        <dbReference type="ChEBI" id="CHEBI:49786"/>
    </ligand>
</feature>
<dbReference type="SUPFAM" id="SSF47598">
    <property type="entry name" value="Ribbon-helix-helix"/>
    <property type="match status" value="1"/>
</dbReference>
<dbReference type="InterPro" id="IPR027271">
    <property type="entry name" value="Acetolactate_synth/TF_NikR_C"/>
</dbReference>
<dbReference type="NCBIfam" id="NF002815">
    <property type="entry name" value="PRK02967.1"/>
    <property type="match status" value="1"/>
</dbReference>
<comment type="caution">
    <text evidence="8">The sequence shown here is derived from an EMBL/GenBank/DDBJ whole genome shotgun (WGS) entry which is preliminary data.</text>
</comment>
<evidence type="ECO:0000256" key="1">
    <source>
        <dbReference type="ARBA" id="ARBA00022596"/>
    </source>
</evidence>
<feature type="binding site" evidence="6">
    <location>
        <position position="96"/>
    </location>
    <ligand>
        <name>Ni(2+)</name>
        <dbReference type="ChEBI" id="CHEBI:49786"/>
    </ligand>
</feature>
<protein>
    <recommendedName>
        <fullName evidence="6">Putative nickel-responsive regulator</fullName>
    </recommendedName>
</protein>
<dbReference type="GO" id="GO:0016151">
    <property type="term" value="F:nickel cation binding"/>
    <property type="evidence" value="ECO:0007669"/>
    <property type="project" value="UniProtKB-UniRule"/>
</dbReference>
<dbReference type="InterPro" id="IPR045865">
    <property type="entry name" value="ACT-like_dom_sf"/>
</dbReference>
<evidence type="ECO:0000256" key="6">
    <source>
        <dbReference type="HAMAP-Rule" id="MF_00476"/>
    </source>
</evidence>
<dbReference type="PANTHER" id="PTHR34719">
    <property type="entry name" value="NICKEL-RESPONSIVE REGULATOR"/>
    <property type="match status" value="1"/>
</dbReference>
<dbReference type="InterPro" id="IPR014864">
    <property type="entry name" value="TF_NikR_Ni-bd_C"/>
</dbReference>
<comment type="function">
    <text evidence="6">Transcriptional regulator.</text>
</comment>